<organism evidence="3 4">
    <name type="scientific">Reticulomyxa filosa</name>
    <dbReference type="NCBI Taxonomy" id="46433"/>
    <lineage>
        <taxon>Eukaryota</taxon>
        <taxon>Sar</taxon>
        <taxon>Rhizaria</taxon>
        <taxon>Retaria</taxon>
        <taxon>Foraminifera</taxon>
        <taxon>Monothalamids</taxon>
        <taxon>Reticulomyxidae</taxon>
        <taxon>Reticulomyxa</taxon>
    </lineage>
</organism>
<keyword evidence="2" id="KW-1133">Transmembrane helix</keyword>
<feature type="transmembrane region" description="Helical" evidence="2">
    <location>
        <begin position="277"/>
        <end position="298"/>
    </location>
</feature>
<dbReference type="AlphaFoldDB" id="X6MHE5"/>
<feature type="transmembrane region" description="Helical" evidence="2">
    <location>
        <begin position="221"/>
        <end position="238"/>
    </location>
</feature>
<evidence type="ECO:0000256" key="2">
    <source>
        <dbReference type="SAM" id="Phobius"/>
    </source>
</evidence>
<keyword evidence="4" id="KW-1185">Reference proteome</keyword>
<feature type="transmembrane region" description="Helical" evidence="2">
    <location>
        <begin position="189"/>
        <end position="209"/>
    </location>
</feature>
<dbReference type="EMBL" id="ASPP01020625">
    <property type="protein sequence ID" value="ETO13408.1"/>
    <property type="molecule type" value="Genomic_DNA"/>
</dbReference>
<feature type="region of interest" description="Disordered" evidence="1">
    <location>
        <begin position="46"/>
        <end position="68"/>
    </location>
</feature>
<feature type="non-terminal residue" evidence="3">
    <location>
        <position position="439"/>
    </location>
</feature>
<reference evidence="3 4" key="1">
    <citation type="journal article" date="2013" name="Curr. Biol.">
        <title>The Genome of the Foraminiferan Reticulomyxa filosa.</title>
        <authorList>
            <person name="Glockner G."/>
            <person name="Hulsmann N."/>
            <person name="Schleicher M."/>
            <person name="Noegel A.A."/>
            <person name="Eichinger L."/>
            <person name="Gallinger C."/>
            <person name="Pawlowski J."/>
            <person name="Sierra R."/>
            <person name="Euteneuer U."/>
            <person name="Pillet L."/>
            <person name="Moustafa A."/>
            <person name="Platzer M."/>
            <person name="Groth M."/>
            <person name="Szafranski K."/>
            <person name="Schliwa M."/>
        </authorList>
    </citation>
    <scope>NUCLEOTIDE SEQUENCE [LARGE SCALE GENOMIC DNA]</scope>
</reference>
<name>X6MHE5_RETFI</name>
<comment type="caution">
    <text evidence="3">The sequence shown here is derived from an EMBL/GenBank/DDBJ whole genome shotgun (WGS) entry which is preliminary data.</text>
</comment>
<protein>
    <submittedName>
        <fullName evidence="3">Uncharacterized protein</fullName>
    </submittedName>
</protein>
<accession>X6MHE5</accession>
<keyword evidence="2" id="KW-0812">Transmembrane</keyword>
<keyword evidence="2" id="KW-0472">Membrane</keyword>
<dbReference type="Proteomes" id="UP000023152">
    <property type="component" value="Unassembled WGS sequence"/>
</dbReference>
<feature type="transmembrane region" description="Helical" evidence="2">
    <location>
        <begin position="6"/>
        <end position="24"/>
    </location>
</feature>
<evidence type="ECO:0000313" key="4">
    <source>
        <dbReference type="Proteomes" id="UP000023152"/>
    </source>
</evidence>
<sequence>MLSIYGLLFVILMACLWTASLRLLCYSCEECCNLCLHAIAKKRRPKTQMDTNKQEEEEEEKKEDEKKSAMLTVAEGDSKMGLRTTISSNSEYGDIPLDRNNLVSLVGISQLELKSILQFVDITDSIEKNYRIRFVTFVHNFRTFVILFLLTWTLLCATAGLVVVHGYAVSLPGGGSDHTLPAADHTKRTVLAITLVALSWCIYPFMELCRFFHREVYHIDLKSLVSAICLYLIIEYVVNQLQRLRKWCLGSFLTAMLCLFYLCLVKYLLRATSITDWTLDLCLLLWLGVVNYIFVIFIRQISFVQNSVKVWLETMKKERLQLIDQGKNVFGGQLLPHEMMITTNAATINANANANANANTNISININTNANNNDSYSILSCCKWCQRYRQKRLEQQWIENHLYPNGRIKAYSRYFIEPNMAAPLPPPSKPPMENIYFAK</sequence>
<feature type="transmembrane region" description="Helical" evidence="2">
    <location>
        <begin position="244"/>
        <end position="265"/>
    </location>
</feature>
<feature type="transmembrane region" description="Helical" evidence="2">
    <location>
        <begin position="141"/>
        <end position="169"/>
    </location>
</feature>
<gene>
    <name evidence="3" type="ORF">RFI_23967</name>
</gene>
<proteinExistence type="predicted"/>
<evidence type="ECO:0000313" key="3">
    <source>
        <dbReference type="EMBL" id="ETO13408.1"/>
    </source>
</evidence>
<evidence type="ECO:0000256" key="1">
    <source>
        <dbReference type="SAM" id="MobiDB-lite"/>
    </source>
</evidence>